<dbReference type="EMBL" id="JARCJK010000005">
    <property type="protein sequence ID" value="MDE4166319.1"/>
    <property type="molecule type" value="Genomic_DNA"/>
</dbReference>
<proteinExistence type="predicted"/>
<dbReference type="RefSeq" id="WP_065272990.1">
    <property type="nucleotide sequence ID" value="NZ_CP015124.1"/>
</dbReference>
<sequence length="239" mass="25227">MKTKAILASLMIWTCSTGAVLAEAAGPRQIVVTGEAHTEVAPDRATITLGVTAEAEEAAIAMRQVSEDMTAVIAGLREAGIAAEDMQTQSISIDPVWSARRTSDGREQREITGFVASNTLAVRVRELDNLGPVLDRVLAAGANNFRGLSFGVADSAAVIDQIRGDAVRDAIRKARQLAEAAEMELGPVRSITEHGGSGGPRPMKMMEMARSSSMPVEAGSLGFEHSVSVVFDLRVPGLE</sequence>
<feature type="signal peptide" evidence="1">
    <location>
        <begin position="1"/>
        <end position="22"/>
    </location>
</feature>
<evidence type="ECO:0000313" key="5">
    <source>
        <dbReference type="Proteomes" id="UP001218364"/>
    </source>
</evidence>
<dbReference type="Proteomes" id="UP001218364">
    <property type="component" value="Unassembled WGS sequence"/>
</dbReference>
<dbReference type="PANTHER" id="PTHR34387">
    <property type="entry name" value="SLR1258 PROTEIN"/>
    <property type="match status" value="1"/>
</dbReference>
<accession>A0A1B0ZW16</accession>
<dbReference type="Proteomes" id="UP000092565">
    <property type="component" value="Chromosome"/>
</dbReference>
<dbReference type="Gene3D" id="3.30.70.2970">
    <property type="entry name" value="Protein of unknown function (DUF541), domain 2"/>
    <property type="match status" value="1"/>
</dbReference>
<evidence type="ECO:0000313" key="2">
    <source>
        <dbReference type="EMBL" id="ANP38314.1"/>
    </source>
</evidence>
<evidence type="ECO:0000313" key="3">
    <source>
        <dbReference type="EMBL" id="MDE4166319.1"/>
    </source>
</evidence>
<dbReference type="EMBL" id="CP015124">
    <property type="protein sequence ID" value="ANP38314.1"/>
    <property type="molecule type" value="Genomic_DNA"/>
</dbReference>
<reference evidence="3 5" key="2">
    <citation type="submission" date="2023-02" db="EMBL/GenBank/DDBJ databases">
        <title>Population genomics of bacteria associated with diatom.</title>
        <authorList>
            <person name="Xie J."/>
            <person name="Wang H."/>
        </authorList>
    </citation>
    <scope>NUCLEOTIDE SEQUENCE [LARGE SCALE GENOMIC DNA]</scope>
    <source>
        <strain evidence="3 5">PT47_8</strain>
    </source>
</reference>
<protein>
    <submittedName>
        <fullName evidence="2">Membrane protein</fullName>
    </submittedName>
    <submittedName>
        <fullName evidence="3">SIMPL domain-containing protein</fullName>
    </submittedName>
</protein>
<gene>
    <name evidence="2" type="ORF">JL2886_03436</name>
    <name evidence="3" type="ORF">PXK24_11500</name>
</gene>
<evidence type="ECO:0000313" key="4">
    <source>
        <dbReference type="Proteomes" id="UP000092565"/>
    </source>
</evidence>
<name>A0A1B0ZW16_9RHOB</name>
<dbReference type="InterPro" id="IPR007497">
    <property type="entry name" value="SIMPL/DUF541"/>
</dbReference>
<organism evidence="2 4">
    <name type="scientific">Phaeobacter gallaeciensis</name>
    <dbReference type="NCBI Taxonomy" id="60890"/>
    <lineage>
        <taxon>Bacteria</taxon>
        <taxon>Pseudomonadati</taxon>
        <taxon>Pseudomonadota</taxon>
        <taxon>Alphaproteobacteria</taxon>
        <taxon>Rhodobacterales</taxon>
        <taxon>Roseobacteraceae</taxon>
        <taxon>Phaeobacter</taxon>
    </lineage>
</organism>
<keyword evidence="1" id="KW-0732">Signal</keyword>
<dbReference type="AlphaFoldDB" id="A0A1B0ZW16"/>
<dbReference type="OrthoDB" id="9813144at2"/>
<dbReference type="InterPro" id="IPR052022">
    <property type="entry name" value="26kDa_periplasmic_antigen"/>
</dbReference>
<feature type="chain" id="PRO_5044370103" evidence="1">
    <location>
        <begin position="23"/>
        <end position="239"/>
    </location>
</feature>
<dbReference type="GO" id="GO:0006974">
    <property type="term" value="P:DNA damage response"/>
    <property type="evidence" value="ECO:0007669"/>
    <property type="project" value="TreeGrafter"/>
</dbReference>
<dbReference type="Gene3D" id="3.30.110.170">
    <property type="entry name" value="Protein of unknown function (DUF541), domain 1"/>
    <property type="match status" value="1"/>
</dbReference>
<evidence type="ECO:0000256" key="1">
    <source>
        <dbReference type="SAM" id="SignalP"/>
    </source>
</evidence>
<keyword evidence="4" id="KW-1185">Reference proteome</keyword>
<dbReference type="PATRIC" id="fig|60890.4.peg.3349"/>
<dbReference type="Pfam" id="PF04402">
    <property type="entry name" value="SIMPL"/>
    <property type="match status" value="1"/>
</dbReference>
<reference evidence="2 4" key="1">
    <citation type="submission" date="2016-04" db="EMBL/GenBank/DDBJ databases">
        <authorList>
            <person name="Evans L.H."/>
            <person name="Alamgir A."/>
            <person name="Owens N."/>
            <person name="Weber N.D."/>
            <person name="Virtaneva K."/>
            <person name="Barbian K."/>
            <person name="Babar A."/>
            <person name="Rosenke K."/>
        </authorList>
    </citation>
    <scope>NUCLEOTIDE SEQUENCE [LARGE SCALE GENOMIC DNA]</scope>
    <source>
        <strain evidence="2 4">JL2886</strain>
    </source>
</reference>
<dbReference type="PANTHER" id="PTHR34387:SF1">
    <property type="entry name" value="PERIPLASMIC IMMUNOGENIC PROTEIN"/>
    <property type="match status" value="1"/>
</dbReference>